<dbReference type="AlphaFoldDB" id="A0A5J5JTL8"/>
<accession>A0A5J5JTL8</accession>
<feature type="transmembrane region" description="Helical" evidence="1">
    <location>
        <begin position="45"/>
        <end position="69"/>
    </location>
</feature>
<comment type="caution">
    <text evidence="2">The sequence shown here is derived from an EMBL/GenBank/DDBJ whole genome shotgun (WGS) entry which is preliminary data.</text>
</comment>
<reference evidence="2 3" key="1">
    <citation type="submission" date="2019-09" db="EMBL/GenBank/DDBJ databases">
        <title>Screening of Novel Bioactive Compounds from Soil-Associated.</title>
        <authorList>
            <person name="Gong X."/>
        </authorList>
    </citation>
    <scope>NUCLEOTIDE SEQUENCE [LARGE SCALE GENOMIC DNA]</scope>
    <source>
        <strain evidence="2 3">Gxj-6</strain>
    </source>
</reference>
<keyword evidence="1" id="KW-0812">Transmembrane</keyword>
<gene>
    <name evidence="2" type="ORF">F5972_31745</name>
</gene>
<evidence type="ECO:0000313" key="2">
    <source>
        <dbReference type="EMBL" id="KAA9374473.1"/>
    </source>
</evidence>
<keyword evidence="3" id="KW-1185">Reference proteome</keyword>
<dbReference type="Proteomes" id="UP000327011">
    <property type="component" value="Unassembled WGS sequence"/>
</dbReference>
<keyword evidence="1" id="KW-0472">Membrane</keyword>
<organism evidence="2 3">
    <name type="scientific">Microbispora cellulosiformans</name>
    <dbReference type="NCBI Taxonomy" id="2614688"/>
    <lineage>
        <taxon>Bacteria</taxon>
        <taxon>Bacillati</taxon>
        <taxon>Actinomycetota</taxon>
        <taxon>Actinomycetes</taxon>
        <taxon>Streptosporangiales</taxon>
        <taxon>Streptosporangiaceae</taxon>
        <taxon>Microbispora</taxon>
    </lineage>
</organism>
<evidence type="ECO:0000313" key="3">
    <source>
        <dbReference type="Proteomes" id="UP000327011"/>
    </source>
</evidence>
<evidence type="ECO:0000256" key="1">
    <source>
        <dbReference type="SAM" id="Phobius"/>
    </source>
</evidence>
<sequence>MTEPSATATAWPVWVNTVTVSHPFLAGTTTSPCSTPMNGPTRGTVVAVAGVVVSAGMVSGVGVIVTVAVTTGSGASVGGVTGAAEAAATPTPPVAVSTNAVARIMGWEMRLRGPPGPDDCPSLGRWGLVGVTVPPYRAV</sequence>
<name>A0A5J5JTL8_9ACTN</name>
<keyword evidence="1" id="KW-1133">Transmembrane helix</keyword>
<proteinExistence type="predicted"/>
<dbReference type="EMBL" id="VYTZ01000016">
    <property type="protein sequence ID" value="KAA9374473.1"/>
    <property type="molecule type" value="Genomic_DNA"/>
</dbReference>
<protein>
    <submittedName>
        <fullName evidence="2">Uncharacterized protein</fullName>
    </submittedName>
</protein>